<dbReference type="AlphaFoldDB" id="A0A8T2JP04"/>
<keyword evidence="2" id="KW-0812">Transmembrane</keyword>
<comment type="caution">
    <text evidence="3">The sequence shown here is derived from an EMBL/GenBank/DDBJ whole genome shotgun (WGS) entry which is preliminary data.</text>
</comment>
<keyword evidence="2" id="KW-1133">Transmembrane helix</keyword>
<reference evidence="3" key="1">
    <citation type="thesis" date="2020" institute="ProQuest LLC" country="789 East Eisenhower Parkway, Ann Arbor, MI, USA">
        <title>Comparative Genomics and Chromosome Evolution.</title>
        <authorList>
            <person name="Mudd A.B."/>
        </authorList>
    </citation>
    <scope>NUCLEOTIDE SEQUENCE</scope>
    <source>
        <strain evidence="3">Female2</strain>
        <tissue evidence="3">Blood</tissue>
    </source>
</reference>
<keyword evidence="2" id="KW-0472">Membrane</keyword>
<feature type="region of interest" description="Disordered" evidence="1">
    <location>
        <begin position="36"/>
        <end position="55"/>
    </location>
</feature>
<organism evidence="3 4">
    <name type="scientific">Hymenochirus boettgeri</name>
    <name type="common">Congo dwarf clawed frog</name>
    <dbReference type="NCBI Taxonomy" id="247094"/>
    <lineage>
        <taxon>Eukaryota</taxon>
        <taxon>Metazoa</taxon>
        <taxon>Chordata</taxon>
        <taxon>Craniata</taxon>
        <taxon>Vertebrata</taxon>
        <taxon>Euteleostomi</taxon>
        <taxon>Amphibia</taxon>
        <taxon>Batrachia</taxon>
        <taxon>Anura</taxon>
        <taxon>Pipoidea</taxon>
        <taxon>Pipidae</taxon>
        <taxon>Pipinae</taxon>
        <taxon>Hymenochirus</taxon>
    </lineage>
</organism>
<protein>
    <submittedName>
        <fullName evidence="3">Uncharacterized protein</fullName>
    </submittedName>
</protein>
<evidence type="ECO:0000256" key="1">
    <source>
        <dbReference type="SAM" id="MobiDB-lite"/>
    </source>
</evidence>
<name>A0A8T2JP04_9PIPI</name>
<dbReference type="EMBL" id="JAACNH010000003">
    <property type="protein sequence ID" value="KAG8445992.1"/>
    <property type="molecule type" value="Genomic_DNA"/>
</dbReference>
<gene>
    <name evidence="3" type="ORF">GDO86_013753</name>
</gene>
<evidence type="ECO:0000313" key="4">
    <source>
        <dbReference type="Proteomes" id="UP000812440"/>
    </source>
</evidence>
<accession>A0A8T2JP04</accession>
<feature type="transmembrane region" description="Helical" evidence="2">
    <location>
        <begin position="63"/>
        <end position="82"/>
    </location>
</feature>
<evidence type="ECO:0000256" key="2">
    <source>
        <dbReference type="SAM" id="Phobius"/>
    </source>
</evidence>
<dbReference type="Proteomes" id="UP000812440">
    <property type="component" value="Chromosome 8_10"/>
</dbReference>
<sequence>MGGASVRARTSGGTYYITWPKVPPTLPLTMVTRRRSRAHGDSGDCGPRPGIKKNRGRTSWKRHLIWGVTGGTLALLTGYFLWGELLSIYVTEVLAPQHEFLQHRFFQVACSQDYESLKQFEGNFS</sequence>
<evidence type="ECO:0000313" key="3">
    <source>
        <dbReference type="EMBL" id="KAG8445992.1"/>
    </source>
</evidence>
<proteinExistence type="predicted"/>
<keyword evidence="4" id="KW-1185">Reference proteome</keyword>